<dbReference type="Pfam" id="PF03865">
    <property type="entry name" value="ShlB"/>
    <property type="match status" value="1"/>
</dbReference>
<evidence type="ECO:0000256" key="3">
    <source>
        <dbReference type="ARBA" id="ARBA00023237"/>
    </source>
</evidence>
<dbReference type="Gene3D" id="2.40.160.50">
    <property type="entry name" value="membrane protein fhac: a member of the omp85/tpsb transporter family"/>
    <property type="match status" value="1"/>
</dbReference>
<comment type="caution">
    <text evidence="7">The sequence shown here is derived from an EMBL/GenBank/DDBJ whole genome shotgun (WGS) entry which is preliminary data.</text>
</comment>
<keyword evidence="1" id="KW-0472">Membrane</keyword>
<organism evidence="7 8">
    <name type="scientific">Aphanothece sacrum FPU1</name>
    <dbReference type="NCBI Taxonomy" id="1920663"/>
    <lineage>
        <taxon>Bacteria</taxon>
        <taxon>Bacillati</taxon>
        <taxon>Cyanobacteriota</taxon>
        <taxon>Cyanophyceae</taxon>
        <taxon>Oscillatoriophycideae</taxon>
        <taxon>Chroococcales</taxon>
        <taxon>Aphanothecaceae</taxon>
        <taxon>Aphanothece</taxon>
    </lineage>
</organism>
<evidence type="ECO:0000256" key="2">
    <source>
        <dbReference type="ARBA" id="ARBA00022692"/>
    </source>
</evidence>
<keyword evidence="1" id="KW-1134">Transmembrane beta strand</keyword>
<sequence>MERLLAQTVEITPVLPPSPRNLDPIPPTPLPESPLETIPINPPTPQILPSNSSQTITVQKFRFEGNTVFSEADLERVTVLFTGRPLTFGELLEARSAVTQLYVNQGYVTSGAYIPPQTMDQGLITIKIVEGTLEAINITVEGKLSPNYVRDRLALAGGTPLNVPRLLKALQLLQLNPLISQISAELSASPRPASNILTVKVLTARSFYAKILFDNGRNPQVGEIRRGAELSDINISGMGDTVQTTYYNTDGSDDIEVNYTVPVNVYNGTLKVGFRNLRGEIIEEPLDILEINSDYQKYSIKFRQPIWEAPSQELAVGVNIDHQKSRTRYLEGLPFPGRGSDNNGRNYISTLRFFQEWVTRSEAEVMAFRSEFDWGIDAFGTTVPFDIDVNPITPDGNYFLWRGQGQWVKLFAPDTLFIARIDLQLADRPIVSLEQFSLGGLNNVEGYRQNSLLTDNGVFGSLEFRIPIYRMSKDNFVVQIVPFANIGTGWNSGNAPNPSIDTLASIGLGLQVQYGNVFSARLDWANRLGKELLQNGNSLQDNGFLFTINISP</sequence>
<keyword evidence="8" id="KW-1185">Reference proteome</keyword>
<dbReference type="Pfam" id="PF08479">
    <property type="entry name" value="POTRA_2"/>
    <property type="match status" value="1"/>
</dbReference>
<dbReference type="GO" id="GO:0098046">
    <property type="term" value="C:type V protein secretion system complex"/>
    <property type="evidence" value="ECO:0007669"/>
    <property type="project" value="TreeGrafter"/>
</dbReference>
<gene>
    <name evidence="7" type="ORF">AsFPU1_3169</name>
</gene>
<dbReference type="Proteomes" id="UP000287247">
    <property type="component" value="Unassembled WGS sequence"/>
</dbReference>
<name>A0A401IKG1_APHSA</name>
<feature type="domain" description="Polypeptide-transport-associated ShlB-type" evidence="6">
    <location>
        <begin position="57"/>
        <end position="131"/>
    </location>
</feature>
<evidence type="ECO:0000256" key="1">
    <source>
        <dbReference type="ARBA" id="ARBA00022452"/>
    </source>
</evidence>
<dbReference type="RefSeq" id="WP_227873502.1">
    <property type="nucleotide sequence ID" value="NZ_BDQK01000013.1"/>
</dbReference>
<dbReference type="PANTHER" id="PTHR34597:SF3">
    <property type="entry name" value="OUTER MEMBRANE TRANSPORTER CDIB"/>
    <property type="match status" value="1"/>
</dbReference>
<feature type="compositionally biased region" description="Pro residues" evidence="4">
    <location>
        <begin position="14"/>
        <end position="32"/>
    </location>
</feature>
<evidence type="ECO:0000259" key="5">
    <source>
        <dbReference type="Pfam" id="PF03865"/>
    </source>
</evidence>
<accession>A0A401IKG1</accession>
<feature type="region of interest" description="Disordered" evidence="4">
    <location>
        <begin position="12"/>
        <end position="32"/>
    </location>
</feature>
<keyword evidence="3" id="KW-0998">Cell outer membrane</keyword>
<dbReference type="InterPro" id="IPR013686">
    <property type="entry name" value="Polypept-transport_assoc_ShlB"/>
</dbReference>
<proteinExistence type="predicted"/>
<protein>
    <submittedName>
        <fullName evidence="7">Hemolysin activation/secretion protein</fullName>
    </submittedName>
</protein>
<dbReference type="GO" id="GO:0008320">
    <property type="term" value="F:protein transmembrane transporter activity"/>
    <property type="evidence" value="ECO:0007669"/>
    <property type="project" value="TreeGrafter"/>
</dbReference>
<dbReference type="InterPro" id="IPR051544">
    <property type="entry name" value="TPS_OM_transporter"/>
</dbReference>
<dbReference type="PANTHER" id="PTHR34597">
    <property type="entry name" value="SLR1661 PROTEIN"/>
    <property type="match status" value="1"/>
</dbReference>
<evidence type="ECO:0000259" key="6">
    <source>
        <dbReference type="Pfam" id="PF08479"/>
    </source>
</evidence>
<reference evidence="8" key="1">
    <citation type="submission" date="2017-05" db="EMBL/GenBank/DDBJ databases">
        <title>Physiological properties and genetic analysis related to exopolysaccharide production of fresh-water unicellular cyanobacterium Aphanothece sacrum, Suizenji Nori, that has been cultured as a food source in Japan.</title>
        <authorList>
            <person name="Kanesaki Y."/>
            <person name="Yoshikawa S."/>
            <person name="Ohki K."/>
        </authorList>
    </citation>
    <scope>NUCLEOTIDE SEQUENCE [LARGE SCALE GENOMIC DNA]</scope>
    <source>
        <strain evidence="8">FPU1</strain>
    </source>
</reference>
<dbReference type="EMBL" id="BDQK01000013">
    <property type="protein sequence ID" value="GBF81749.1"/>
    <property type="molecule type" value="Genomic_DNA"/>
</dbReference>
<dbReference type="InterPro" id="IPR005565">
    <property type="entry name" value="Hemolysn_activator_HlyB_C"/>
</dbReference>
<evidence type="ECO:0000313" key="8">
    <source>
        <dbReference type="Proteomes" id="UP000287247"/>
    </source>
</evidence>
<evidence type="ECO:0000256" key="4">
    <source>
        <dbReference type="SAM" id="MobiDB-lite"/>
    </source>
</evidence>
<dbReference type="GO" id="GO:0046819">
    <property type="term" value="P:protein secretion by the type V secretion system"/>
    <property type="evidence" value="ECO:0007669"/>
    <property type="project" value="TreeGrafter"/>
</dbReference>
<feature type="domain" description="Haemolysin activator HlyB C-terminal" evidence="5">
    <location>
        <begin position="197"/>
        <end position="511"/>
    </location>
</feature>
<dbReference type="Gene3D" id="3.10.20.310">
    <property type="entry name" value="membrane protein fhac"/>
    <property type="match status" value="1"/>
</dbReference>
<evidence type="ECO:0000313" key="7">
    <source>
        <dbReference type="EMBL" id="GBF81749.1"/>
    </source>
</evidence>
<keyword evidence="2" id="KW-0812">Transmembrane</keyword>
<dbReference type="AlphaFoldDB" id="A0A401IKG1"/>